<feature type="transmembrane region" description="Helical" evidence="1">
    <location>
        <begin position="131"/>
        <end position="151"/>
    </location>
</feature>
<feature type="transmembrane region" description="Helical" evidence="1">
    <location>
        <begin position="62"/>
        <end position="84"/>
    </location>
</feature>
<comment type="caution">
    <text evidence="3">The sequence shown here is derived from an EMBL/GenBank/DDBJ whole genome shotgun (WGS) entry which is preliminary data.</text>
</comment>
<dbReference type="Proteomes" id="UP001215280">
    <property type="component" value="Unassembled WGS sequence"/>
</dbReference>
<evidence type="ECO:0000256" key="1">
    <source>
        <dbReference type="SAM" id="Phobius"/>
    </source>
</evidence>
<evidence type="ECO:0000259" key="2">
    <source>
        <dbReference type="Pfam" id="PF10337"/>
    </source>
</evidence>
<sequence>MLAFLPLWVSGPLSSSAAWKVLLRCWLACFVSFVILLPNASLRTMGAQGFFALLTSLFLPPYLPVQLTIFLLSTLMLGLLVIAVRDQAHILNVTAQIQASIQSNPLFQADPSLAQNVAVFDGLFLDVRATAVYGGFLIIGALISGLIRAYAPKLLFMSIFGTIGPFCARVPPSMFTHHLGGGPAVPCEAVHPAELDRDLHRALYGHRDNHDDICVPQTMSHAMMDNLAEQLQRLQTMVERQDDVLAARPEDLTPEAPIIAQLKALRILAITTQQQLSATSGLISLEFSWGKWNGDDVRSLEAPTVALITRIDCLLNFDTLAGSARLGPPSAATDPGASTASLADTRWHETYLLRSIHTRNATLEAAHGVRPDDVLPLLCTATGERRATTVGALAAVRAQIAHVNRTRWRRDAAGDIARTSAVDAASVRLEDAIRDFTARGRMELLAPFLPLLEVAAKEGQGTGDGTPALPLRCYVFAANIVAVAEAAQAFVGRAGHWVEALEGEIVGAHGRTVAVETRHCARGQVGRREKDYRRDPDSRSPTNAFQKLMHLIHHFYLWTKTAEAIV</sequence>
<evidence type="ECO:0000313" key="4">
    <source>
        <dbReference type="Proteomes" id="UP001215280"/>
    </source>
</evidence>
<organism evidence="3 4">
    <name type="scientific">Mycena maculata</name>
    <dbReference type="NCBI Taxonomy" id="230809"/>
    <lineage>
        <taxon>Eukaryota</taxon>
        <taxon>Fungi</taxon>
        <taxon>Dikarya</taxon>
        <taxon>Basidiomycota</taxon>
        <taxon>Agaricomycotina</taxon>
        <taxon>Agaricomycetes</taxon>
        <taxon>Agaricomycetidae</taxon>
        <taxon>Agaricales</taxon>
        <taxon>Marasmiineae</taxon>
        <taxon>Mycenaceae</taxon>
        <taxon>Mycena</taxon>
    </lineage>
</organism>
<keyword evidence="1" id="KW-1133">Transmembrane helix</keyword>
<reference evidence="3" key="1">
    <citation type="submission" date="2023-03" db="EMBL/GenBank/DDBJ databases">
        <title>Massive genome expansion in bonnet fungi (Mycena s.s.) driven by repeated elements and novel gene families across ecological guilds.</title>
        <authorList>
            <consortium name="Lawrence Berkeley National Laboratory"/>
            <person name="Harder C.B."/>
            <person name="Miyauchi S."/>
            <person name="Viragh M."/>
            <person name="Kuo A."/>
            <person name="Thoen E."/>
            <person name="Andreopoulos B."/>
            <person name="Lu D."/>
            <person name="Skrede I."/>
            <person name="Drula E."/>
            <person name="Henrissat B."/>
            <person name="Morin E."/>
            <person name="Kohler A."/>
            <person name="Barry K."/>
            <person name="LaButti K."/>
            <person name="Morin E."/>
            <person name="Salamov A."/>
            <person name="Lipzen A."/>
            <person name="Mereny Z."/>
            <person name="Hegedus B."/>
            <person name="Baldrian P."/>
            <person name="Stursova M."/>
            <person name="Weitz H."/>
            <person name="Taylor A."/>
            <person name="Grigoriev I.V."/>
            <person name="Nagy L.G."/>
            <person name="Martin F."/>
            <person name="Kauserud H."/>
        </authorList>
    </citation>
    <scope>NUCLEOTIDE SEQUENCE</scope>
    <source>
        <strain evidence="3">CBHHK188m</strain>
    </source>
</reference>
<dbReference type="PANTHER" id="PTHR37994:SF3">
    <property type="entry name" value="ER TRANSPORTER 6TM N-TERMINAL DOMAIN-CONTAINING PROTEIN"/>
    <property type="match status" value="1"/>
</dbReference>
<protein>
    <recommendedName>
        <fullName evidence="2">Putative ER transporter 6TM N-terminal domain-containing protein</fullName>
    </recommendedName>
</protein>
<keyword evidence="1" id="KW-0472">Membrane</keyword>
<dbReference type="Pfam" id="PF10337">
    <property type="entry name" value="ArAE_2_N"/>
    <property type="match status" value="2"/>
</dbReference>
<keyword evidence="1" id="KW-0812">Transmembrane</keyword>
<dbReference type="InterPro" id="IPR018823">
    <property type="entry name" value="ArAE_2_N"/>
</dbReference>
<proteinExistence type="predicted"/>
<dbReference type="PANTHER" id="PTHR37994">
    <property type="entry name" value="ARAE_2_N DOMAIN-CONTAINING PROTEIN-RELATED"/>
    <property type="match status" value="1"/>
</dbReference>
<feature type="domain" description="Putative ER transporter 6TM N-terminal" evidence="2">
    <location>
        <begin position="215"/>
        <end position="320"/>
    </location>
</feature>
<name>A0AAD7JI62_9AGAR</name>
<gene>
    <name evidence="3" type="ORF">DFH07DRAFT_956227</name>
</gene>
<keyword evidence="4" id="KW-1185">Reference proteome</keyword>
<feature type="domain" description="Putative ER transporter 6TM N-terminal" evidence="2">
    <location>
        <begin position="4"/>
        <end position="164"/>
    </location>
</feature>
<accession>A0AAD7JI62</accession>
<feature type="transmembrane region" description="Helical" evidence="1">
    <location>
        <begin position="21"/>
        <end position="42"/>
    </location>
</feature>
<dbReference type="EMBL" id="JARJLG010000039">
    <property type="protein sequence ID" value="KAJ7763952.1"/>
    <property type="molecule type" value="Genomic_DNA"/>
</dbReference>
<dbReference type="AlphaFoldDB" id="A0AAD7JI62"/>
<evidence type="ECO:0000313" key="3">
    <source>
        <dbReference type="EMBL" id="KAJ7763952.1"/>
    </source>
</evidence>